<dbReference type="OrthoDB" id="6359197at2759"/>
<proteinExistence type="predicted"/>
<evidence type="ECO:0000313" key="3">
    <source>
        <dbReference type="EMBL" id="KZS01158.1"/>
    </source>
</evidence>
<organism evidence="3 4">
    <name type="scientific">Daphnia magna</name>
    <dbReference type="NCBI Taxonomy" id="35525"/>
    <lineage>
        <taxon>Eukaryota</taxon>
        <taxon>Metazoa</taxon>
        <taxon>Ecdysozoa</taxon>
        <taxon>Arthropoda</taxon>
        <taxon>Crustacea</taxon>
        <taxon>Branchiopoda</taxon>
        <taxon>Diplostraca</taxon>
        <taxon>Cladocera</taxon>
        <taxon>Anomopoda</taxon>
        <taxon>Daphniidae</taxon>
        <taxon>Daphnia</taxon>
    </lineage>
</organism>
<dbReference type="InterPro" id="IPR002104">
    <property type="entry name" value="Integrase_catalytic"/>
</dbReference>
<dbReference type="Gene3D" id="1.10.443.10">
    <property type="entry name" value="Intergrase catalytic core"/>
    <property type="match status" value="1"/>
</dbReference>
<evidence type="ECO:0000256" key="1">
    <source>
        <dbReference type="ARBA" id="ARBA00023172"/>
    </source>
</evidence>
<gene>
    <name evidence="3" type="ORF">APZ42_002261</name>
</gene>
<dbReference type="SUPFAM" id="SSF56349">
    <property type="entry name" value="DNA breaking-rejoining enzymes"/>
    <property type="match status" value="1"/>
</dbReference>
<dbReference type="Proteomes" id="UP000076858">
    <property type="component" value="Unassembled WGS sequence"/>
</dbReference>
<dbReference type="InterPro" id="IPR013762">
    <property type="entry name" value="Integrase-like_cat_sf"/>
</dbReference>
<dbReference type="InterPro" id="IPR011010">
    <property type="entry name" value="DNA_brk_join_enz"/>
</dbReference>
<keyword evidence="4" id="KW-1185">Reference proteome</keyword>
<feature type="domain" description="Tyr recombinase" evidence="2">
    <location>
        <begin position="1"/>
        <end position="140"/>
    </location>
</feature>
<name>A0A164IE15_9CRUS</name>
<accession>A0A164IE15</accession>
<keyword evidence="1" id="KW-0233">DNA recombination</keyword>
<dbReference type="GO" id="GO:0003677">
    <property type="term" value="F:DNA binding"/>
    <property type="evidence" value="ECO:0007669"/>
    <property type="project" value="InterPro"/>
</dbReference>
<reference evidence="3 4" key="1">
    <citation type="submission" date="2016-03" db="EMBL/GenBank/DDBJ databases">
        <title>EvidentialGene: Evidence-directed Construction of Genes on Genomes.</title>
        <authorList>
            <person name="Gilbert D.G."/>
            <person name="Choi J.-H."/>
            <person name="Mockaitis K."/>
            <person name="Colbourne J."/>
            <person name="Pfrender M."/>
        </authorList>
    </citation>
    <scope>NUCLEOTIDE SEQUENCE [LARGE SCALE GENOMIC DNA]</scope>
    <source>
        <strain evidence="3 4">Xinb3</strain>
        <tissue evidence="3">Complete organism</tissue>
    </source>
</reference>
<comment type="caution">
    <text evidence="3">The sequence shown here is derived from an EMBL/GenBank/DDBJ whole genome shotgun (WGS) entry which is preliminary data.</text>
</comment>
<dbReference type="PROSITE" id="PS51898">
    <property type="entry name" value="TYR_RECOMBINASE"/>
    <property type="match status" value="1"/>
</dbReference>
<evidence type="ECO:0000313" key="4">
    <source>
        <dbReference type="Proteomes" id="UP000076858"/>
    </source>
</evidence>
<dbReference type="GO" id="GO:0015074">
    <property type="term" value="P:DNA integration"/>
    <property type="evidence" value="ECO:0007669"/>
    <property type="project" value="InterPro"/>
</dbReference>
<protein>
    <submittedName>
        <fullName evidence="3">Tyrosine recombinase-like protein</fullName>
    </submittedName>
</protein>
<evidence type="ECO:0000259" key="2">
    <source>
        <dbReference type="PROSITE" id="PS51898"/>
    </source>
</evidence>
<dbReference type="EMBL" id="LRGB01007475">
    <property type="protein sequence ID" value="KZS01158.1"/>
    <property type="molecule type" value="Genomic_DNA"/>
</dbReference>
<dbReference type="PANTHER" id="PTHR35617">
    <property type="entry name" value="PHAGE_INTEGRASE DOMAIN-CONTAINING PROTEIN"/>
    <property type="match status" value="1"/>
</dbReference>
<dbReference type="AlphaFoldDB" id="A0A164IE15"/>
<sequence>IPSEAAEVQRGGAPLHVFSLKRLVPVSRVCPVATLEAYLLISDQFRKGIQSDSLFLSLRAPHHSVGASTLSRWLKATLEETGIDTSIYSAHSTRGASASKAADSGMSIEGILRMGSWSSESTFTRFYRRQIELSLEANTLVLGR</sequence>
<feature type="non-terminal residue" evidence="3">
    <location>
        <position position="1"/>
    </location>
</feature>
<dbReference type="GO" id="GO:0006310">
    <property type="term" value="P:DNA recombination"/>
    <property type="evidence" value="ECO:0007669"/>
    <property type="project" value="UniProtKB-KW"/>
</dbReference>
<dbReference type="PANTHER" id="PTHR35617:SF3">
    <property type="entry name" value="CORE-BINDING (CB) DOMAIN-CONTAINING PROTEIN"/>
    <property type="match status" value="1"/>
</dbReference>